<dbReference type="PROSITE" id="PS50850">
    <property type="entry name" value="MFS"/>
    <property type="match status" value="1"/>
</dbReference>
<keyword evidence="3 5" id="KW-1133">Transmembrane helix</keyword>
<dbReference type="Pfam" id="PF07690">
    <property type="entry name" value="MFS_1"/>
    <property type="match status" value="1"/>
</dbReference>
<feature type="transmembrane region" description="Helical" evidence="5">
    <location>
        <begin position="155"/>
        <end position="179"/>
    </location>
</feature>
<feature type="transmembrane region" description="Helical" evidence="5">
    <location>
        <begin position="69"/>
        <end position="90"/>
    </location>
</feature>
<accession>A0ABR4IRX6</accession>
<evidence type="ECO:0000256" key="5">
    <source>
        <dbReference type="SAM" id="Phobius"/>
    </source>
</evidence>
<dbReference type="EMBL" id="JBFXLU010000326">
    <property type="protein sequence ID" value="KAL2829632.1"/>
    <property type="molecule type" value="Genomic_DNA"/>
</dbReference>
<name>A0ABR4IRX6_9EURO</name>
<feature type="transmembrane region" description="Helical" evidence="5">
    <location>
        <begin position="421"/>
        <end position="441"/>
    </location>
</feature>
<dbReference type="PANTHER" id="PTHR23502">
    <property type="entry name" value="MAJOR FACILITATOR SUPERFAMILY"/>
    <property type="match status" value="1"/>
</dbReference>
<evidence type="ECO:0000259" key="6">
    <source>
        <dbReference type="PROSITE" id="PS50850"/>
    </source>
</evidence>
<organism evidence="7 8">
    <name type="scientific">Aspergillus pseudoustus</name>
    <dbReference type="NCBI Taxonomy" id="1810923"/>
    <lineage>
        <taxon>Eukaryota</taxon>
        <taxon>Fungi</taxon>
        <taxon>Dikarya</taxon>
        <taxon>Ascomycota</taxon>
        <taxon>Pezizomycotina</taxon>
        <taxon>Eurotiomycetes</taxon>
        <taxon>Eurotiomycetidae</taxon>
        <taxon>Eurotiales</taxon>
        <taxon>Aspergillaceae</taxon>
        <taxon>Aspergillus</taxon>
        <taxon>Aspergillus subgen. Nidulantes</taxon>
    </lineage>
</organism>
<feature type="transmembrane region" description="Helical" evidence="5">
    <location>
        <begin position="313"/>
        <end position="335"/>
    </location>
</feature>
<feature type="transmembrane region" description="Helical" evidence="5">
    <location>
        <begin position="271"/>
        <end position="293"/>
    </location>
</feature>
<evidence type="ECO:0000256" key="1">
    <source>
        <dbReference type="ARBA" id="ARBA00004141"/>
    </source>
</evidence>
<dbReference type="Gene3D" id="1.20.1250.20">
    <property type="entry name" value="MFS general substrate transporter like domains"/>
    <property type="match status" value="1"/>
</dbReference>
<keyword evidence="8" id="KW-1185">Reference proteome</keyword>
<feature type="transmembrane region" description="Helical" evidence="5">
    <location>
        <begin position="383"/>
        <end position="400"/>
    </location>
</feature>
<keyword evidence="4 5" id="KW-0472">Membrane</keyword>
<protein>
    <submittedName>
        <fullName evidence="7">Major facilitator superfamily domain-containing protein</fullName>
    </submittedName>
</protein>
<sequence length="492" mass="52695">MASFLPVFMFEYAGLDPKLLNKPGGLAGALQSLGSGPSGSGPGAIASSSNPMEALAHLPGAPPLSRVNLLSSLPILMVGLSNYFLVPLAVTFGRRPVMVCCGAIAWASCIWAGQSHSLESHLGARCIQAIGAGAVESLIPLIVQDMSFIHQRGRAIGMVWASQGLVTISLGIGANYIVARMSWRWLYYIGGIITAVSWVLLILFLPETRWQRSVSDLRGERGDLPRHVKRPDIDYASFGHPGPLSHVLQGTRGGVLLSDGIMSVKEIFKTMALPAVLYCVVLNAVMLGIGLGSSLTATTVLLASPYNWAFDSLGYMVIAPFVSSIFVALVGGVLSDKVANHLTKKRGGAREAEVHLWNMFLPLLCGVFGCVLYGIGGTLVHDVHWMCLLSGICFLTFSFLTSNAQASVFCVESYPHFAGPVLVNVSSFRNIIGFAFTYGIPDWVASLGYLRCFGIFAGIIGALMLPFPLFLVYGKKWRKATEGIAGRDIHSL</sequence>
<dbReference type="InterPro" id="IPR036259">
    <property type="entry name" value="MFS_trans_sf"/>
</dbReference>
<feature type="transmembrane region" description="Helical" evidence="5">
    <location>
        <begin position="356"/>
        <end position="377"/>
    </location>
</feature>
<gene>
    <name evidence="7" type="ORF">BJY01DRAFT_254920</name>
</gene>
<evidence type="ECO:0000256" key="2">
    <source>
        <dbReference type="ARBA" id="ARBA00022692"/>
    </source>
</evidence>
<comment type="caution">
    <text evidence="7">The sequence shown here is derived from an EMBL/GenBank/DDBJ whole genome shotgun (WGS) entry which is preliminary data.</text>
</comment>
<dbReference type="Proteomes" id="UP001610446">
    <property type="component" value="Unassembled WGS sequence"/>
</dbReference>
<feature type="domain" description="Major facilitator superfamily (MFS) profile" evidence="6">
    <location>
        <begin position="2"/>
        <end position="476"/>
    </location>
</feature>
<evidence type="ECO:0000313" key="7">
    <source>
        <dbReference type="EMBL" id="KAL2829632.1"/>
    </source>
</evidence>
<dbReference type="SUPFAM" id="SSF103473">
    <property type="entry name" value="MFS general substrate transporter"/>
    <property type="match status" value="1"/>
</dbReference>
<dbReference type="InterPro" id="IPR020846">
    <property type="entry name" value="MFS_dom"/>
</dbReference>
<dbReference type="InterPro" id="IPR011701">
    <property type="entry name" value="MFS"/>
</dbReference>
<evidence type="ECO:0000313" key="8">
    <source>
        <dbReference type="Proteomes" id="UP001610446"/>
    </source>
</evidence>
<feature type="transmembrane region" description="Helical" evidence="5">
    <location>
        <begin position="453"/>
        <end position="473"/>
    </location>
</feature>
<proteinExistence type="predicted"/>
<dbReference type="PANTHER" id="PTHR23502:SF164">
    <property type="entry name" value="MAJOR FACILITATOR SUPERFAMILY (MFS) PROFILE DOMAIN-CONTAINING PROTEIN"/>
    <property type="match status" value="1"/>
</dbReference>
<comment type="subcellular location">
    <subcellularLocation>
        <location evidence="1">Membrane</location>
        <topology evidence="1">Multi-pass membrane protein</topology>
    </subcellularLocation>
</comment>
<evidence type="ECO:0000256" key="4">
    <source>
        <dbReference type="ARBA" id="ARBA00023136"/>
    </source>
</evidence>
<feature type="transmembrane region" description="Helical" evidence="5">
    <location>
        <begin position="185"/>
        <end position="205"/>
    </location>
</feature>
<evidence type="ECO:0000256" key="3">
    <source>
        <dbReference type="ARBA" id="ARBA00022989"/>
    </source>
</evidence>
<keyword evidence="2 5" id="KW-0812">Transmembrane</keyword>
<reference evidence="7 8" key="1">
    <citation type="submission" date="2024-07" db="EMBL/GenBank/DDBJ databases">
        <title>Section-level genome sequencing and comparative genomics of Aspergillus sections Usti and Cavernicolus.</title>
        <authorList>
            <consortium name="Lawrence Berkeley National Laboratory"/>
            <person name="Nybo J.L."/>
            <person name="Vesth T.C."/>
            <person name="Theobald S."/>
            <person name="Frisvad J.C."/>
            <person name="Larsen T.O."/>
            <person name="Kjaerboelling I."/>
            <person name="Rothschild-Mancinelli K."/>
            <person name="Lyhne E.K."/>
            <person name="Kogle M.E."/>
            <person name="Barry K."/>
            <person name="Clum A."/>
            <person name="Na H."/>
            <person name="Ledsgaard L."/>
            <person name="Lin J."/>
            <person name="Lipzen A."/>
            <person name="Kuo A."/>
            <person name="Riley R."/>
            <person name="Mondo S."/>
            <person name="Labutti K."/>
            <person name="Haridas S."/>
            <person name="Pangalinan J."/>
            <person name="Salamov A.A."/>
            <person name="Simmons B.A."/>
            <person name="Magnuson J.K."/>
            <person name="Chen J."/>
            <person name="Drula E."/>
            <person name="Henrissat B."/>
            <person name="Wiebenga A."/>
            <person name="Lubbers R.J."/>
            <person name="Gomes A.C."/>
            <person name="Makela M.R."/>
            <person name="Stajich J."/>
            <person name="Grigoriev I.V."/>
            <person name="Mortensen U.H."/>
            <person name="De Vries R.P."/>
            <person name="Baker S.E."/>
            <person name="Andersen M.R."/>
        </authorList>
    </citation>
    <scope>NUCLEOTIDE SEQUENCE [LARGE SCALE GENOMIC DNA]</scope>
    <source>
        <strain evidence="7 8">CBS 123904</strain>
    </source>
</reference>